<dbReference type="EMBL" id="CM041531">
    <property type="protein sequence ID" value="KAI3377200.1"/>
    <property type="molecule type" value="Genomic_DNA"/>
</dbReference>
<keyword evidence="2" id="KW-1185">Reference proteome</keyword>
<proteinExistence type="predicted"/>
<evidence type="ECO:0000313" key="1">
    <source>
        <dbReference type="EMBL" id="KAI3377200.1"/>
    </source>
</evidence>
<reference evidence="1" key="1">
    <citation type="submission" date="2022-04" db="EMBL/GenBank/DDBJ databases">
        <title>Jade perch genome.</title>
        <authorList>
            <person name="Chao B."/>
        </authorList>
    </citation>
    <scope>NUCLEOTIDE SEQUENCE</scope>
    <source>
        <strain evidence="1">CB-2022</strain>
    </source>
</reference>
<sequence length="293" mass="32626">MSLMFGKVKTCNSPAAAAAAPDRSPADCNLVLLGVMGCGKSALTVRFLTKRFISEYDPYLEDIYSTEEIVDQQPVTVRVMDTCDQPWASAFLVVYSIDNMDSFKGCQLYLQTLALHNKTFRPQTPIILLGNKLDMDRYRLVSQCDAEALASRFGCLFFEVSALLDFLSVQHVFYEAVRRARRGGTRGHLVPAVYISEDKALPSFTHHAVLQGAAGPRHRQAGHCEDFQSSEQTESCHAHPAERLQDLLTATDPPPPPPLTLSKTHEIELYSEHEQPHSLQSVCSLDDFLHITT</sequence>
<protein>
    <submittedName>
        <fullName evidence="1">Uncharacterized protein</fullName>
    </submittedName>
</protein>
<gene>
    <name evidence="1" type="ORF">L3Q82_009115</name>
</gene>
<name>A0ACB8XBF4_9TELE</name>
<organism evidence="1 2">
    <name type="scientific">Scortum barcoo</name>
    <name type="common">barcoo grunter</name>
    <dbReference type="NCBI Taxonomy" id="214431"/>
    <lineage>
        <taxon>Eukaryota</taxon>
        <taxon>Metazoa</taxon>
        <taxon>Chordata</taxon>
        <taxon>Craniata</taxon>
        <taxon>Vertebrata</taxon>
        <taxon>Euteleostomi</taxon>
        <taxon>Actinopterygii</taxon>
        <taxon>Neopterygii</taxon>
        <taxon>Teleostei</taxon>
        <taxon>Neoteleostei</taxon>
        <taxon>Acanthomorphata</taxon>
        <taxon>Eupercaria</taxon>
        <taxon>Centrarchiformes</taxon>
        <taxon>Terapontoidei</taxon>
        <taxon>Terapontidae</taxon>
        <taxon>Scortum</taxon>
    </lineage>
</organism>
<dbReference type="Proteomes" id="UP000831701">
    <property type="component" value="Chromosome 1"/>
</dbReference>
<evidence type="ECO:0000313" key="2">
    <source>
        <dbReference type="Proteomes" id="UP000831701"/>
    </source>
</evidence>
<accession>A0ACB8XBF4</accession>
<comment type="caution">
    <text evidence="1">The sequence shown here is derived from an EMBL/GenBank/DDBJ whole genome shotgun (WGS) entry which is preliminary data.</text>
</comment>